<dbReference type="PANTHER" id="PTHR38654">
    <property type="entry name" value="BUCKY BALL-RELATED"/>
    <property type="match status" value="1"/>
</dbReference>
<dbReference type="EMBL" id="JANPWB010000003">
    <property type="protein sequence ID" value="KAJ1199814.1"/>
    <property type="molecule type" value="Genomic_DNA"/>
</dbReference>
<protein>
    <submittedName>
        <fullName evidence="2">Uncharacterized protein</fullName>
    </submittedName>
</protein>
<organism evidence="2 3">
    <name type="scientific">Pleurodeles waltl</name>
    <name type="common">Iberian ribbed newt</name>
    <dbReference type="NCBI Taxonomy" id="8319"/>
    <lineage>
        <taxon>Eukaryota</taxon>
        <taxon>Metazoa</taxon>
        <taxon>Chordata</taxon>
        <taxon>Craniata</taxon>
        <taxon>Vertebrata</taxon>
        <taxon>Euteleostomi</taxon>
        <taxon>Amphibia</taxon>
        <taxon>Batrachia</taxon>
        <taxon>Caudata</taxon>
        <taxon>Salamandroidea</taxon>
        <taxon>Salamandridae</taxon>
        <taxon>Pleurodelinae</taxon>
        <taxon>Pleurodeles</taxon>
    </lineage>
</organism>
<accession>A0AAV7VGK4</accession>
<dbReference type="InterPro" id="IPR053309">
    <property type="entry name" value="Balbiani_Body_Formation"/>
</dbReference>
<keyword evidence="3" id="KW-1185">Reference proteome</keyword>
<sequence>MAKRNGNLGTSARACDAGNMTGLSSGIGTGNESISENLESSRSSVAAVQERDFHKNACTSASYRNLLPGSYAFEKEEVRIEYGSGSPAAIQLWKSYKETIPLYDVANDKEMADNVVQRDVYSLSSCEGVRYGARPEGEEMLQSAAYPKEECRVAPPPLMLIDSAQEKDEQCLPGQNVVGLEPEKKAHVSQGSRPGQDAESQAMFSKLPELANSCQDFHATVKNIESKNAICFNGFHDEESDHREQDGLLNASMEELKDLDLVNHDETVACDGELALWAEDSVENYVPSPSWLACLDNMETNCNYDICLSDRKQKRTSVLSVTSDDLSSRDEGSSMDNGPVSYYVPDYLLRKSMYSFRKSTDSSEKEKIKSGGSLNEDDECIQRDTNAVSTQYSAIQDRKVSSQKVEVSGKNRKLGVSLRDVSRRKLYSLKKKPRKNMSLSEPEDSEDYWVVEETVDNRCEDDDDETDEAEYFLEESIPQGKLHISNGKVYKAAPQQKVVWKYSKGSGPPQLIRWPSSEKVKMKKGLLDSFAHIRRTRQKEQEVDCEHGSYIKRSTGKPERCLEVPEQRRSQKPSGGKMAYFICCKLKPLQLKATGHSSVL</sequence>
<evidence type="ECO:0000256" key="1">
    <source>
        <dbReference type="SAM" id="MobiDB-lite"/>
    </source>
</evidence>
<feature type="region of interest" description="Disordered" evidence="1">
    <location>
        <begin position="360"/>
        <end position="380"/>
    </location>
</feature>
<dbReference type="Proteomes" id="UP001066276">
    <property type="component" value="Chromosome 2_1"/>
</dbReference>
<dbReference type="AlphaFoldDB" id="A0AAV7VGK4"/>
<evidence type="ECO:0000313" key="3">
    <source>
        <dbReference type="Proteomes" id="UP001066276"/>
    </source>
</evidence>
<feature type="region of interest" description="Disordered" evidence="1">
    <location>
        <begin position="1"/>
        <end position="21"/>
    </location>
</feature>
<gene>
    <name evidence="2" type="ORF">NDU88_003646</name>
</gene>
<evidence type="ECO:0000313" key="2">
    <source>
        <dbReference type="EMBL" id="KAJ1199814.1"/>
    </source>
</evidence>
<dbReference type="PANTHER" id="PTHR38654:SF1">
    <property type="entry name" value="BUCKY BALL"/>
    <property type="match status" value="1"/>
</dbReference>
<name>A0AAV7VGK4_PLEWA</name>
<proteinExistence type="predicted"/>
<feature type="compositionally biased region" description="Basic and acidic residues" evidence="1">
    <location>
        <begin position="360"/>
        <end position="369"/>
    </location>
</feature>
<reference evidence="2" key="1">
    <citation type="journal article" date="2022" name="bioRxiv">
        <title>Sequencing and chromosome-scale assembly of the giantPleurodeles waltlgenome.</title>
        <authorList>
            <person name="Brown T."/>
            <person name="Elewa A."/>
            <person name="Iarovenko S."/>
            <person name="Subramanian E."/>
            <person name="Araus A.J."/>
            <person name="Petzold A."/>
            <person name="Susuki M."/>
            <person name="Suzuki K.-i.T."/>
            <person name="Hayashi T."/>
            <person name="Toyoda A."/>
            <person name="Oliveira C."/>
            <person name="Osipova E."/>
            <person name="Leigh N.D."/>
            <person name="Simon A."/>
            <person name="Yun M.H."/>
        </authorList>
    </citation>
    <scope>NUCLEOTIDE SEQUENCE</scope>
    <source>
        <strain evidence="2">20211129_DDA</strain>
        <tissue evidence="2">Liver</tissue>
    </source>
</reference>
<comment type="caution">
    <text evidence="2">The sequence shown here is derived from an EMBL/GenBank/DDBJ whole genome shotgun (WGS) entry which is preliminary data.</text>
</comment>